<keyword evidence="7" id="KW-0808">Transferase</keyword>
<evidence type="ECO:0000313" key="19">
    <source>
        <dbReference type="Proteomes" id="UP000321899"/>
    </source>
</evidence>
<evidence type="ECO:0000256" key="15">
    <source>
        <dbReference type="SAM" id="Phobius"/>
    </source>
</evidence>
<evidence type="ECO:0000313" key="18">
    <source>
        <dbReference type="EMBL" id="TYT74270.1"/>
    </source>
</evidence>
<dbReference type="PROSITE" id="PS50109">
    <property type="entry name" value="HIS_KIN"/>
    <property type="match status" value="1"/>
</dbReference>
<comment type="caution">
    <text evidence="18">The sequence shown here is derived from an EMBL/GenBank/DDBJ whole genome shotgun (WGS) entry which is preliminary data.</text>
</comment>
<dbReference type="Pfam" id="PF09308">
    <property type="entry name" value="LuxQ-periplasm"/>
    <property type="match status" value="1"/>
</dbReference>
<dbReference type="InterPro" id="IPR005467">
    <property type="entry name" value="His_kinase_dom"/>
</dbReference>
<keyword evidence="4" id="KW-1003">Cell membrane</keyword>
<dbReference type="Gene3D" id="3.30.565.10">
    <property type="entry name" value="Histidine kinase-like ATPase, C-terminal domain"/>
    <property type="match status" value="1"/>
</dbReference>
<dbReference type="InterPro" id="IPR015387">
    <property type="entry name" value="LuxQ-periplasm_dom"/>
</dbReference>
<dbReference type="Gene3D" id="3.30.450.20">
    <property type="entry name" value="PAS domain"/>
    <property type="match status" value="1"/>
</dbReference>
<sequence>MSPSSHTPWSAFFSGVSYKIIVLVGLIFIITGSLNIYLAIETGKKGERRERERTFDQSAQMVSHLMGLQRRMIEDRIQALSLNTALLTTVRKSEREKAEALLLATRRIDTTGLLEILFVSKPGTPRWADVSLDLFGEASDIAITHRDDFSHNAWAILSLTKDSTQYYLVYSTHLLDPVTGRVMAMLRGGVRLTENPTLIERWRHEAGLQGLALVWNKSILLSAMEKPVPWPTMNLPLSQVSKKNHLHYAQRTLPDTRENLSLILAISSQTDSEKETLGILMTFGSTTALALLLLLLLLLRQVASPLNALSKQARTLTHEKEGWLEIPEGQGYSELDSLIVSFNNLLREMRNSEARFRMIFDHGYFQAGLVSSEGIVDLVNQRAMDAMGMTAADVEGTPLVDTPWWKRSEDRNRLMLAMNLAISGIEDSFEAKQQTARGQTLTVLVNASPIQISGKRHILVSGVDISDRKRAEMALAEERSRLAQLNLFLESRVAERTRDLHAALENLKKTQNELLRSEKMSALGALVAGVSHELNTPIGNAVTVSSTLMDAQRRFVRKLQTGLTRSDLNNFLETVEEASTLLDRNLERTADLVNSFKQVAVDQSSYQRRNFELKEIIDEIIITMGPAIKKTPHRLEVSVPEGISMDSYPGPLGQILMNLITNALIHAFDGESAGNIIIHAQRNEKKQVLINIEDNGCGIPEENKTRIFDPFFTTRLGQGGSGLGLHIVFNLVQELLGGHIELDAHRQRGSSFIISLPLTAPVQKLSPSTEPMQS</sequence>
<keyword evidence="15" id="KW-0472">Membrane</keyword>
<dbReference type="InterPro" id="IPR003661">
    <property type="entry name" value="HisK_dim/P_dom"/>
</dbReference>
<dbReference type="PANTHER" id="PTHR43065:SF47">
    <property type="match status" value="1"/>
</dbReference>
<dbReference type="GO" id="GO:0000155">
    <property type="term" value="F:phosphorelay sensor kinase activity"/>
    <property type="evidence" value="ECO:0007669"/>
    <property type="project" value="InterPro"/>
</dbReference>
<organism evidence="18 19">
    <name type="scientific">Desulfobotulus mexicanus</name>
    <dbReference type="NCBI Taxonomy" id="2586642"/>
    <lineage>
        <taxon>Bacteria</taxon>
        <taxon>Pseudomonadati</taxon>
        <taxon>Thermodesulfobacteriota</taxon>
        <taxon>Desulfobacteria</taxon>
        <taxon>Desulfobacterales</taxon>
        <taxon>Desulfobacteraceae</taxon>
        <taxon>Desulfobotulus</taxon>
    </lineage>
</organism>
<dbReference type="RefSeq" id="WP_139449184.1">
    <property type="nucleotide sequence ID" value="NZ_VDMB01000013.1"/>
</dbReference>
<evidence type="ECO:0000256" key="1">
    <source>
        <dbReference type="ARBA" id="ARBA00000085"/>
    </source>
</evidence>
<dbReference type="CDD" id="cd00075">
    <property type="entry name" value="HATPase"/>
    <property type="match status" value="1"/>
</dbReference>
<dbReference type="InterPro" id="IPR036097">
    <property type="entry name" value="HisK_dim/P_sf"/>
</dbReference>
<keyword evidence="14" id="KW-0175">Coiled coil</keyword>
<feature type="domain" description="PAC" evidence="17">
    <location>
        <begin position="427"/>
        <end position="477"/>
    </location>
</feature>
<accession>A0A5S5MF00</accession>
<dbReference type="NCBIfam" id="TIGR00229">
    <property type="entry name" value="sensory_box"/>
    <property type="match status" value="1"/>
</dbReference>
<feature type="coiled-coil region" evidence="14">
    <location>
        <begin position="493"/>
        <end position="520"/>
    </location>
</feature>
<evidence type="ECO:0000256" key="7">
    <source>
        <dbReference type="ARBA" id="ARBA00022679"/>
    </source>
</evidence>
<dbReference type="EC" id="2.7.13.3" evidence="3"/>
<keyword evidence="8 15" id="KW-0812">Transmembrane</keyword>
<dbReference type="EMBL" id="VDMB01000013">
    <property type="protein sequence ID" value="TYT74270.1"/>
    <property type="molecule type" value="Genomic_DNA"/>
</dbReference>
<evidence type="ECO:0000256" key="3">
    <source>
        <dbReference type="ARBA" id="ARBA00012438"/>
    </source>
</evidence>
<evidence type="ECO:0000256" key="6">
    <source>
        <dbReference type="ARBA" id="ARBA00022553"/>
    </source>
</evidence>
<keyword evidence="13" id="KW-0902">Two-component regulatory system</keyword>
<dbReference type="InterPro" id="IPR003594">
    <property type="entry name" value="HATPase_dom"/>
</dbReference>
<evidence type="ECO:0000256" key="5">
    <source>
        <dbReference type="ARBA" id="ARBA00022519"/>
    </source>
</evidence>
<dbReference type="InterPro" id="IPR004358">
    <property type="entry name" value="Sig_transdc_His_kin-like_C"/>
</dbReference>
<keyword evidence="19" id="KW-1185">Reference proteome</keyword>
<feature type="domain" description="Histidine kinase" evidence="16">
    <location>
        <begin position="529"/>
        <end position="760"/>
    </location>
</feature>
<dbReference type="SUPFAM" id="SSF47384">
    <property type="entry name" value="Homodimeric domain of signal transducing histidine kinase"/>
    <property type="match status" value="1"/>
</dbReference>
<dbReference type="InterPro" id="IPR036890">
    <property type="entry name" value="HATPase_C_sf"/>
</dbReference>
<comment type="catalytic activity">
    <reaction evidence="1">
        <text>ATP + protein L-histidine = ADP + protein N-phospho-L-histidine.</text>
        <dbReference type="EC" id="2.7.13.3"/>
    </reaction>
</comment>
<dbReference type="SUPFAM" id="SSF103190">
    <property type="entry name" value="Sensory domain-like"/>
    <property type="match status" value="1"/>
</dbReference>
<evidence type="ECO:0000256" key="14">
    <source>
        <dbReference type="SAM" id="Coils"/>
    </source>
</evidence>
<gene>
    <name evidence="18" type="ORF">FIM25_10900</name>
</gene>
<dbReference type="GO" id="GO:0016791">
    <property type="term" value="F:phosphatase activity"/>
    <property type="evidence" value="ECO:0007669"/>
    <property type="project" value="InterPro"/>
</dbReference>
<dbReference type="Gene3D" id="1.10.287.130">
    <property type="match status" value="1"/>
</dbReference>
<evidence type="ECO:0000259" key="17">
    <source>
        <dbReference type="PROSITE" id="PS50113"/>
    </source>
</evidence>
<dbReference type="CDD" id="cd00082">
    <property type="entry name" value="HisKA"/>
    <property type="match status" value="1"/>
</dbReference>
<dbReference type="InterPro" id="IPR035965">
    <property type="entry name" value="PAS-like_dom_sf"/>
</dbReference>
<keyword evidence="10" id="KW-0418">Kinase</keyword>
<dbReference type="Proteomes" id="UP000321899">
    <property type="component" value="Unassembled WGS sequence"/>
</dbReference>
<dbReference type="PROSITE" id="PS50113">
    <property type="entry name" value="PAC"/>
    <property type="match status" value="1"/>
</dbReference>
<keyword evidence="9" id="KW-0547">Nucleotide-binding</keyword>
<protein>
    <recommendedName>
        <fullName evidence="3">histidine kinase</fullName>
        <ecNumber evidence="3">2.7.13.3</ecNumber>
    </recommendedName>
</protein>
<evidence type="ECO:0000256" key="2">
    <source>
        <dbReference type="ARBA" id="ARBA00004429"/>
    </source>
</evidence>
<dbReference type="PANTHER" id="PTHR43065">
    <property type="entry name" value="SENSOR HISTIDINE KINASE"/>
    <property type="match status" value="1"/>
</dbReference>
<comment type="subcellular location">
    <subcellularLocation>
        <location evidence="2">Cell inner membrane</location>
        <topology evidence="2">Multi-pass membrane protein</topology>
    </subcellularLocation>
</comment>
<dbReference type="GO" id="GO:0005886">
    <property type="term" value="C:plasma membrane"/>
    <property type="evidence" value="ECO:0007669"/>
    <property type="project" value="UniProtKB-SubCell"/>
</dbReference>
<evidence type="ECO:0000256" key="4">
    <source>
        <dbReference type="ARBA" id="ARBA00022475"/>
    </source>
</evidence>
<proteinExistence type="predicted"/>
<dbReference type="OrthoDB" id="5410045at2"/>
<keyword evidence="5" id="KW-0997">Cell inner membrane</keyword>
<name>A0A5S5MF00_9BACT</name>
<evidence type="ECO:0000256" key="9">
    <source>
        <dbReference type="ARBA" id="ARBA00022741"/>
    </source>
</evidence>
<dbReference type="SMART" id="SM00387">
    <property type="entry name" value="HATPase_c"/>
    <property type="match status" value="1"/>
</dbReference>
<dbReference type="PRINTS" id="PR00344">
    <property type="entry name" value="BCTRLSENSOR"/>
</dbReference>
<feature type="transmembrane region" description="Helical" evidence="15">
    <location>
        <begin position="20"/>
        <end position="40"/>
    </location>
</feature>
<dbReference type="InterPro" id="IPR000700">
    <property type="entry name" value="PAS-assoc_C"/>
</dbReference>
<keyword evidence="12 15" id="KW-1133">Transmembrane helix</keyword>
<keyword evidence="11" id="KW-0067">ATP-binding</keyword>
<keyword evidence="6" id="KW-0597">Phosphoprotein</keyword>
<dbReference type="InterPro" id="IPR000014">
    <property type="entry name" value="PAS"/>
</dbReference>
<dbReference type="SUPFAM" id="SSF55785">
    <property type="entry name" value="PYP-like sensor domain (PAS domain)"/>
    <property type="match status" value="1"/>
</dbReference>
<evidence type="ECO:0000256" key="12">
    <source>
        <dbReference type="ARBA" id="ARBA00022989"/>
    </source>
</evidence>
<dbReference type="GO" id="GO:0005524">
    <property type="term" value="F:ATP binding"/>
    <property type="evidence" value="ECO:0007669"/>
    <property type="project" value="UniProtKB-KW"/>
</dbReference>
<dbReference type="Pfam" id="PF02518">
    <property type="entry name" value="HATPase_c"/>
    <property type="match status" value="1"/>
</dbReference>
<evidence type="ECO:0000256" key="8">
    <source>
        <dbReference type="ARBA" id="ARBA00022692"/>
    </source>
</evidence>
<dbReference type="InterPro" id="IPR029151">
    <property type="entry name" value="Sensor-like_sf"/>
</dbReference>
<evidence type="ECO:0000256" key="11">
    <source>
        <dbReference type="ARBA" id="ARBA00022840"/>
    </source>
</evidence>
<evidence type="ECO:0000256" key="10">
    <source>
        <dbReference type="ARBA" id="ARBA00022777"/>
    </source>
</evidence>
<evidence type="ECO:0000256" key="13">
    <source>
        <dbReference type="ARBA" id="ARBA00023012"/>
    </source>
</evidence>
<dbReference type="Pfam" id="PF08448">
    <property type="entry name" value="PAS_4"/>
    <property type="match status" value="1"/>
</dbReference>
<dbReference type="SUPFAM" id="SSF55874">
    <property type="entry name" value="ATPase domain of HSP90 chaperone/DNA topoisomerase II/histidine kinase"/>
    <property type="match status" value="1"/>
</dbReference>
<dbReference type="Gene3D" id="3.30.450.220">
    <property type="entry name" value="LuxQ periplasmic domain, N-terminal subdomain"/>
    <property type="match status" value="1"/>
</dbReference>
<reference evidence="18 19" key="1">
    <citation type="submission" date="2019-06" db="EMBL/GenBank/DDBJ databases">
        <title>Desulfobotulus mexicanus sp. nov., a novel sulfate-reducing bacterium isolated from the sediment of an alkaline crater lake in Mexico.</title>
        <authorList>
            <person name="Hirschler-Rea A."/>
        </authorList>
    </citation>
    <scope>NUCLEOTIDE SEQUENCE [LARGE SCALE GENOMIC DNA]</scope>
    <source>
        <strain evidence="18 19">PAR22N</strain>
    </source>
</reference>
<evidence type="ECO:0000259" key="16">
    <source>
        <dbReference type="PROSITE" id="PS50109"/>
    </source>
</evidence>
<dbReference type="AlphaFoldDB" id="A0A5S5MF00"/>
<dbReference type="InterPro" id="IPR043056">
    <property type="entry name" value="LuxQ-periplasm_N"/>
</dbReference>
<dbReference type="InterPro" id="IPR013656">
    <property type="entry name" value="PAS_4"/>
</dbReference>
<feature type="transmembrane region" description="Helical" evidence="15">
    <location>
        <begin position="277"/>
        <end position="299"/>
    </location>
</feature>